<dbReference type="EMBL" id="JANBPK010000919">
    <property type="protein sequence ID" value="KAJ2928884.1"/>
    <property type="molecule type" value="Genomic_DNA"/>
</dbReference>
<proteinExistence type="predicted"/>
<feature type="non-terminal residue" evidence="1">
    <location>
        <position position="1"/>
    </location>
</feature>
<gene>
    <name evidence="1" type="ORF">H1R20_g8313</name>
</gene>
<protein>
    <submittedName>
        <fullName evidence="1">Uncharacterized protein</fullName>
    </submittedName>
</protein>
<dbReference type="AlphaFoldDB" id="A0A9W8MHN6"/>
<accession>A0A9W8MHN6</accession>
<organism evidence="1 2">
    <name type="scientific">Candolleomyces eurysporus</name>
    <dbReference type="NCBI Taxonomy" id="2828524"/>
    <lineage>
        <taxon>Eukaryota</taxon>
        <taxon>Fungi</taxon>
        <taxon>Dikarya</taxon>
        <taxon>Basidiomycota</taxon>
        <taxon>Agaricomycotina</taxon>
        <taxon>Agaricomycetes</taxon>
        <taxon>Agaricomycetidae</taxon>
        <taxon>Agaricales</taxon>
        <taxon>Agaricineae</taxon>
        <taxon>Psathyrellaceae</taxon>
        <taxon>Candolleomyces</taxon>
    </lineage>
</organism>
<evidence type="ECO:0000313" key="1">
    <source>
        <dbReference type="EMBL" id="KAJ2928884.1"/>
    </source>
</evidence>
<sequence>MASRPPFYVLVAHHSTSQPPSSNNLRHPAIQYHYADDPPLTVLPEHPGEHVLVLNYDDPVPTAQSVSDSLIVTGLKVEEAPGAAAASAEENDGKNDRMFIIETLRDERPPTPPHEERKSANAILTQFKRRLVVSCVPPIVESIDPVHWS</sequence>
<reference evidence="1" key="1">
    <citation type="submission" date="2022-06" db="EMBL/GenBank/DDBJ databases">
        <title>Genome Sequence of Candolleomyces eurysporus.</title>
        <authorList>
            <person name="Buettner E."/>
        </authorList>
    </citation>
    <scope>NUCLEOTIDE SEQUENCE</scope>
    <source>
        <strain evidence="1">VTCC 930004</strain>
    </source>
</reference>
<evidence type="ECO:0000313" key="2">
    <source>
        <dbReference type="Proteomes" id="UP001140091"/>
    </source>
</evidence>
<comment type="caution">
    <text evidence="1">The sequence shown here is derived from an EMBL/GenBank/DDBJ whole genome shotgun (WGS) entry which is preliminary data.</text>
</comment>
<keyword evidence="2" id="KW-1185">Reference proteome</keyword>
<dbReference type="Proteomes" id="UP001140091">
    <property type="component" value="Unassembled WGS sequence"/>
</dbReference>
<dbReference type="OrthoDB" id="3192267at2759"/>
<name>A0A9W8MHN6_9AGAR</name>